<feature type="region of interest" description="Disordered" evidence="1">
    <location>
        <begin position="96"/>
        <end position="119"/>
    </location>
</feature>
<proteinExistence type="predicted"/>
<feature type="region of interest" description="Disordered" evidence="1">
    <location>
        <begin position="276"/>
        <end position="361"/>
    </location>
</feature>
<feature type="region of interest" description="Disordered" evidence="1">
    <location>
        <begin position="659"/>
        <end position="684"/>
    </location>
</feature>
<sequence length="684" mass="76599">MCSSISSVASDSLASTVRVEFVSDSSLYVSDQRNEVSSANKHRSNDDNNRNDNEQEESLAYIETSPSSILRDLATTSSAVYNSKGKCVHVHNLPLDHRVAPGTPTSTSQSTNSTAESTPLEIMQKADEGTASPISEGRAILSKKMFAAARENESIQPNHEATRGMDEVSKIPMVFSSDSNSNEGCVEASERYGEDKMDGSRQQLHAEPPEVEEFQSEHKGEECVDHTDQWNDVIETVIDAVRLQRLEISNANSQTNNGGNDDISSYTERLCQKQDVSEEKLVQNGDRLEPFDGGSKTNKESLQNNKSMYDNEGEESSVKDNGSTDGRNDGYTDEQSQLTDEREASDPVEDIPQQSRHPFVECKTEYQRRRCADVASPNDKSSPGRLLKAVRKTKETAPRPFEISLPAKAQQSVDANKVRAKHNQSKVRPHQIPTYISTQHKSRHSSTNEDAQHTEHHFNNDVPGIPSKCDYDRDYGCYGSISDHAKSAMTISRDGLNGHGYGSHCGSRPTKYGRERECPDDELERSDNFQAIQSMLYQPSYYKGMPCTTSAFQPYPEHRTTTLVQYDELERGRYQRKQPRSTNEKKTVRFRLTDADGREVHSNHRDEYGSDCIGSALELQNEKASHDAFTEHYAYSPEAKEATLYSTNCGDYALEEVESTQQNSTEDLLLQRNGELRDDLKEGE</sequence>
<evidence type="ECO:0000313" key="3">
    <source>
        <dbReference type="Proteomes" id="UP000001449"/>
    </source>
</evidence>
<reference evidence="2 3" key="1">
    <citation type="journal article" date="2004" name="Science">
        <title>The genome of the diatom Thalassiosira pseudonana: ecology, evolution, and metabolism.</title>
        <authorList>
            <person name="Armbrust E.V."/>
            <person name="Berges J.A."/>
            <person name="Bowler C."/>
            <person name="Green B.R."/>
            <person name="Martinez D."/>
            <person name="Putnam N.H."/>
            <person name="Zhou S."/>
            <person name="Allen A.E."/>
            <person name="Apt K.E."/>
            <person name="Bechner M."/>
            <person name="Brzezinski M.A."/>
            <person name="Chaal B.K."/>
            <person name="Chiovitti A."/>
            <person name="Davis A.K."/>
            <person name="Demarest M.S."/>
            <person name="Detter J.C."/>
            <person name="Glavina T."/>
            <person name="Goodstein D."/>
            <person name="Hadi M.Z."/>
            <person name="Hellsten U."/>
            <person name="Hildebrand M."/>
            <person name="Jenkins B.D."/>
            <person name="Jurka J."/>
            <person name="Kapitonov V.V."/>
            <person name="Kroger N."/>
            <person name="Lau W.W."/>
            <person name="Lane T.W."/>
            <person name="Larimer F.W."/>
            <person name="Lippmeier J.C."/>
            <person name="Lucas S."/>
            <person name="Medina M."/>
            <person name="Montsant A."/>
            <person name="Obornik M."/>
            <person name="Parker M.S."/>
            <person name="Palenik B."/>
            <person name="Pazour G.J."/>
            <person name="Richardson P.M."/>
            <person name="Rynearson T.A."/>
            <person name="Saito M.A."/>
            <person name="Schwartz D.C."/>
            <person name="Thamatrakoln K."/>
            <person name="Valentin K."/>
            <person name="Vardi A."/>
            <person name="Wilkerson F.P."/>
            <person name="Rokhsar D.S."/>
        </authorList>
    </citation>
    <scope>NUCLEOTIDE SEQUENCE [LARGE SCALE GENOMIC DNA]</scope>
    <source>
        <strain evidence="2 3">CCMP1335</strain>
    </source>
</reference>
<organism evidence="2 3">
    <name type="scientific">Thalassiosira pseudonana</name>
    <name type="common">Marine diatom</name>
    <name type="synonym">Cyclotella nana</name>
    <dbReference type="NCBI Taxonomy" id="35128"/>
    <lineage>
        <taxon>Eukaryota</taxon>
        <taxon>Sar</taxon>
        <taxon>Stramenopiles</taxon>
        <taxon>Ochrophyta</taxon>
        <taxon>Bacillariophyta</taxon>
        <taxon>Coscinodiscophyceae</taxon>
        <taxon>Thalassiosirophycidae</taxon>
        <taxon>Thalassiosirales</taxon>
        <taxon>Thalassiosiraceae</taxon>
        <taxon>Thalassiosira</taxon>
    </lineage>
</organism>
<dbReference type="HOGENOM" id="CLU_402569_0_0_1"/>
<protein>
    <submittedName>
        <fullName evidence="2">Uncharacterized protein</fullName>
    </submittedName>
</protein>
<reference evidence="2 3" key="2">
    <citation type="journal article" date="2008" name="Nature">
        <title>The Phaeodactylum genome reveals the evolutionary history of diatom genomes.</title>
        <authorList>
            <person name="Bowler C."/>
            <person name="Allen A.E."/>
            <person name="Badger J.H."/>
            <person name="Grimwood J."/>
            <person name="Jabbari K."/>
            <person name="Kuo A."/>
            <person name="Maheswari U."/>
            <person name="Martens C."/>
            <person name="Maumus F."/>
            <person name="Otillar R.P."/>
            <person name="Rayko E."/>
            <person name="Salamov A."/>
            <person name="Vandepoele K."/>
            <person name="Beszteri B."/>
            <person name="Gruber A."/>
            <person name="Heijde M."/>
            <person name="Katinka M."/>
            <person name="Mock T."/>
            <person name="Valentin K."/>
            <person name="Verret F."/>
            <person name="Berges J.A."/>
            <person name="Brownlee C."/>
            <person name="Cadoret J.P."/>
            <person name="Chiovitti A."/>
            <person name="Choi C.J."/>
            <person name="Coesel S."/>
            <person name="De Martino A."/>
            <person name="Detter J.C."/>
            <person name="Durkin C."/>
            <person name="Falciatore A."/>
            <person name="Fournet J."/>
            <person name="Haruta M."/>
            <person name="Huysman M.J."/>
            <person name="Jenkins B.D."/>
            <person name="Jiroutova K."/>
            <person name="Jorgensen R.E."/>
            <person name="Joubert Y."/>
            <person name="Kaplan A."/>
            <person name="Kroger N."/>
            <person name="Kroth P.G."/>
            <person name="La Roche J."/>
            <person name="Lindquist E."/>
            <person name="Lommer M."/>
            <person name="Martin-Jezequel V."/>
            <person name="Lopez P.J."/>
            <person name="Lucas S."/>
            <person name="Mangogna M."/>
            <person name="McGinnis K."/>
            <person name="Medlin L.K."/>
            <person name="Montsant A."/>
            <person name="Oudot-Le Secq M.P."/>
            <person name="Napoli C."/>
            <person name="Obornik M."/>
            <person name="Parker M.S."/>
            <person name="Petit J.L."/>
            <person name="Porcel B.M."/>
            <person name="Poulsen N."/>
            <person name="Robison M."/>
            <person name="Rychlewski L."/>
            <person name="Rynearson T.A."/>
            <person name="Schmutz J."/>
            <person name="Shapiro H."/>
            <person name="Siaut M."/>
            <person name="Stanley M."/>
            <person name="Sussman M.R."/>
            <person name="Taylor A.R."/>
            <person name="Vardi A."/>
            <person name="von Dassow P."/>
            <person name="Vyverman W."/>
            <person name="Willis A."/>
            <person name="Wyrwicz L.S."/>
            <person name="Rokhsar D.S."/>
            <person name="Weissenbach J."/>
            <person name="Armbrust E.V."/>
            <person name="Green B.R."/>
            <person name="Van de Peer Y."/>
            <person name="Grigoriev I.V."/>
        </authorList>
    </citation>
    <scope>NUCLEOTIDE SEQUENCE [LARGE SCALE GENOMIC DNA]</scope>
    <source>
        <strain evidence="2 3">CCMP1335</strain>
    </source>
</reference>
<keyword evidence="3" id="KW-1185">Reference proteome</keyword>
<evidence type="ECO:0000313" key="2">
    <source>
        <dbReference type="EMBL" id="EED93544.1"/>
    </source>
</evidence>
<evidence type="ECO:0000256" key="1">
    <source>
        <dbReference type="SAM" id="MobiDB-lite"/>
    </source>
</evidence>
<dbReference type="Proteomes" id="UP000001449">
    <property type="component" value="Chromosome 4"/>
</dbReference>
<feature type="compositionally biased region" description="Basic and acidic residues" evidence="1">
    <location>
        <begin position="674"/>
        <end position="684"/>
    </location>
</feature>
<dbReference type="RefSeq" id="XP_002290007.1">
    <property type="nucleotide sequence ID" value="XM_002289971.1"/>
</dbReference>
<feature type="region of interest" description="Disordered" evidence="1">
    <location>
        <begin position="497"/>
        <end position="519"/>
    </location>
</feature>
<feature type="compositionally biased region" description="Basic and acidic residues" evidence="1">
    <location>
        <begin position="276"/>
        <end position="290"/>
    </location>
</feature>
<dbReference type="GeneID" id="7451400"/>
<dbReference type="EMBL" id="CM000641">
    <property type="protein sequence ID" value="EED93544.1"/>
    <property type="molecule type" value="Genomic_DNA"/>
</dbReference>
<dbReference type="PaxDb" id="35128-Thaps4903"/>
<feature type="region of interest" description="Disordered" evidence="1">
    <location>
        <begin position="193"/>
        <end position="223"/>
    </location>
</feature>
<accession>B8C0M5</accession>
<dbReference type="KEGG" id="tps:THAPSDRAFT_4903"/>
<feature type="region of interest" description="Disordered" evidence="1">
    <location>
        <begin position="33"/>
        <end position="57"/>
    </location>
</feature>
<feature type="region of interest" description="Disordered" evidence="1">
    <location>
        <begin position="408"/>
        <end position="461"/>
    </location>
</feature>
<feature type="compositionally biased region" description="Basic and acidic residues" evidence="1">
    <location>
        <begin position="446"/>
        <end position="459"/>
    </location>
</feature>
<name>B8C0M5_THAPS</name>
<dbReference type="AlphaFoldDB" id="B8C0M5"/>
<gene>
    <name evidence="2" type="ORF">THAPSDRAFT_4903</name>
</gene>
<feature type="compositionally biased region" description="Basic and acidic residues" evidence="1">
    <location>
        <begin position="43"/>
        <end position="53"/>
    </location>
</feature>
<dbReference type="InParanoid" id="B8C0M5"/>
<feature type="compositionally biased region" description="Basic residues" evidence="1">
    <location>
        <begin position="418"/>
        <end position="429"/>
    </location>
</feature>
<feature type="compositionally biased region" description="Low complexity" evidence="1">
    <location>
        <begin position="103"/>
        <end position="118"/>
    </location>
</feature>